<accession>A0A834WV93</accession>
<dbReference type="AlphaFoldDB" id="A0A834WV93"/>
<evidence type="ECO:0000313" key="3">
    <source>
        <dbReference type="Proteomes" id="UP000634136"/>
    </source>
</evidence>
<dbReference type="PANTHER" id="PTHR35304:SF1">
    <property type="entry name" value="OS05G0120300 PROTEIN"/>
    <property type="match status" value="1"/>
</dbReference>
<dbReference type="Proteomes" id="UP000634136">
    <property type="component" value="Unassembled WGS sequence"/>
</dbReference>
<dbReference type="PANTHER" id="PTHR35304">
    <property type="entry name" value="OS05G0120300 PROTEIN-RELATED"/>
    <property type="match status" value="1"/>
</dbReference>
<reference evidence="2" key="1">
    <citation type="submission" date="2020-09" db="EMBL/GenBank/DDBJ databases">
        <title>Genome-Enabled Discovery of Anthraquinone Biosynthesis in Senna tora.</title>
        <authorList>
            <person name="Kang S.-H."/>
            <person name="Pandey R.P."/>
            <person name="Lee C.-M."/>
            <person name="Sim J.-S."/>
            <person name="Jeong J.-T."/>
            <person name="Choi B.-S."/>
            <person name="Jung M."/>
            <person name="Ginzburg D."/>
            <person name="Zhao K."/>
            <person name="Won S.Y."/>
            <person name="Oh T.-J."/>
            <person name="Yu Y."/>
            <person name="Kim N.-H."/>
            <person name="Lee O.R."/>
            <person name="Lee T.-H."/>
            <person name="Bashyal P."/>
            <person name="Kim T.-S."/>
            <person name="Lee W.-H."/>
            <person name="Kawkins C."/>
            <person name="Kim C.-K."/>
            <person name="Kim J.S."/>
            <person name="Ahn B.O."/>
            <person name="Rhee S.Y."/>
            <person name="Sohng J.K."/>
        </authorList>
    </citation>
    <scope>NUCLEOTIDE SEQUENCE</scope>
    <source>
        <tissue evidence="2">Leaf</tissue>
    </source>
</reference>
<sequence>MVASLSLAQPLKHSHQRQKLSPSKEDPWPPDRSLDAVVSLQQILQEKKQKCFGRVKEKKPSPPRKRKCLVWSLTLIYPNKFIGRFSLSFAQPLKHSHRRQKLSPSKEDPWPLDRSLSVVVSLHQILPEKTQKCFGRVMEKKPPPPRKRKCLVWRYVREIFCTTLFRNFHRFLSCAASVDVVDEIDY</sequence>
<gene>
    <name evidence="2" type="ORF">G2W53_015011</name>
</gene>
<feature type="compositionally biased region" description="Basic and acidic residues" evidence="1">
    <location>
        <begin position="22"/>
        <end position="32"/>
    </location>
</feature>
<evidence type="ECO:0000256" key="1">
    <source>
        <dbReference type="SAM" id="MobiDB-lite"/>
    </source>
</evidence>
<proteinExistence type="predicted"/>
<name>A0A834WV93_9FABA</name>
<feature type="region of interest" description="Disordered" evidence="1">
    <location>
        <begin position="1"/>
        <end position="32"/>
    </location>
</feature>
<dbReference type="EMBL" id="JAAIUW010000005">
    <property type="protein sequence ID" value="KAF7832678.1"/>
    <property type="molecule type" value="Genomic_DNA"/>
</dbReference>
<protein>
    <submittedName>
        <fullName evidence="2">Uncharacterized protein</fullName>
    </submittedName>
</protein>
<organism evidence="2 3">
    <name type="scientific">Senna tora</name>
    <dbReference type="NCBI Taxonomy" id="362788"/>
    <lineage>
        <taxon>Eukaryota</taxon>
        <taxon>Viridiplantae</taxon>
        <taxon>Streptophyta</taxon>
        <taxon>Embryophyta</taxon>
        <taxon>Tracheophyta</taxon>
        <taxon>Spermatophyta</taxon>
        <taxon>Magnoliopsida</taxon>
        <taxon>eudicotyledons</taxon>
        <taxon>Gunneridae</taxon>
        <taxon>Pentapetalae</taxon>
        <taxon>rosids</taxon>
        <taxon>fabids</taxon>
        <taxon>Fabales</taxon>
        <taxon>Fabaceae</taxon>
        <taxon>Caesalpinioideae</taxon>
        <taxon>Cassia clade</taxon>
        <taxon>Senna</taxon>
    </lineage>
</organism>
<comment type="caution">
    <text evidence="2">The sequence shown here is derived from an EMBL/GenBank/DDBJ whole genome shotgun (WGS) entry which is preliminary data.</text>
</comment>
<keyword evidence="3" id="KW-1185">Reference proteome</keyword>
<evidence type="ECO:0000313" key="2">
    <source>
        <dbReference type="EMBL" id="KAF7832678.1"/>
    </source>
</evidence>